<proteinExistence type="predicted"/>
<sequence>MSAGGEMHGDTEGEGSAAAGPFSFGFEPTLADTRCLQAEFAAEWDWDQFRQPQNLLLALVGVAGELAGLFRWKPDEEPGPQAWVNKETDQKLWNLLYEDAHLSEVLRQINARNLRIHANNEEEPGFRKVPLLTL</sequence>
<dbReference type="SUPFAM" id="SSF101386">
    <property type="entry name" value="all-alpha NTP pyrophosphatases"/>
    <property type="match status" value="1"/>
</dbReference>
<evidence type="ECO:0000313" key="2">
    <source>
        <dbReference type="EMBL" id="KAB1275201.1"/>
    </source>
</evidence>
<accession>A0A5N4DVP6</accession>
<keyword evidence="3" id="KW-1185">Reference proteome</keyword>
<feature type="region of interest" description="Disordered" evidence="1">
    <location>
        <begin position="1"/>
        <end position="21"/>
    </location>
</feature>
<dbReference type="PANTHER" id="PTHR46523">
    <property type="entry name" value="DCTP PYROPHOSPHATASE 1"/>
    <property type="match status" value="1"/>
</dbReference>
<dbReference type="GO" id="GO:0005829">
    <property type="term" value="C:cytosol"/>
    <property type="evidence" value="ECO:0007669"/>
    <property type="project" value="TreeGrafter"/>
</dbReference>
<organism evidence="2 3">
    <name type="scientific">Camelus dromedarius</name>
    <name type="common">Dromedary</name>
    <name type="synonym">Arabian camel</name>
    <dbReference type="NCBI Taxonomy" id="9838"/>
    <lineage>
        <taxon>Eukaryota</taxon>
        <taxon>Metazoa</taxon>
        <taxon>Chordata</taxon>
        <taxon>Craniata</taxon>
        <taxon>Vertebrata</taxon>
        <taxon>Euteleostomi</taxon>
        <taxon>Mammalia</taxon>
        <taxon>Eutheria</taxon>
        <taxon>Laurasiatheria</taxon>
        <taxon>Artiodactyla</taxon>
        <taxon>Tylopoda</taxon>
        <taxon>Camelidae</taxon>
        <taxon>Camelus</taxon>
    </lineage>
</organism>
<dbReference type="GO" id="GO:0006253">
    <property type="term" value="P:dCTP catabolic process"/>
    <property type="evidence" value="ECO:0007669"/>
    <property type="project" value="TreeGrafter"/>
</dbReference>
<name>A0A5N4DVP6_CAMDR</name>
<dbReference type="EMBL" id="JWIN03000008">
    <property type="protein sequence ID" value="KAB1275201.1"/>
    <property type="molecule type" value="Genomic_DNA"/>
</dbReference>
<gene>
    <name evidence="2" type="ORF">Cadr_000010621</name>
</gene>
<protein>
    <submittedName>
        <fullName evidence="2">dCTP pyrophosphatase 1</fullName>
    </submittedName>
</protein>
<evidence type="ECO:0000313" key="3">
    <source>
        <dbReference type="Proteomes" id="UP000299084"/>
    </source>
</evidence>
<dbReference type="Proteomes" id="UP000299084">
    <property type="component" value="Unassembled WGS sequence"/>
</dbReference>
<dbReference type="GO" id="GO:0047840">
    <property type="term" value="F:dCTP diphosphatase activity"/>
    <property type="evidence" value="ECO:0007669"/>
    <property type="project" value="TreeGrafter"/>
</dbReference>
<dbReference type="GO" id="GO:0042262">
    <property type="term" value="P:DNA protection"/>
    <property type="evidence" value="ECO:0007669"/>
    <property type="project" value="TreeGrafter"/>
</dbReference>
<reference evidence="2 3" key="1">
    <citation type="journal article" date="2019" name="Mol. Ecol. Resour.">
        <title>Improving Illumina assemblies with Hi-C and long reads: an example with the North African dromedary.</title>
        <authorList>
            <person name="Elbers J.P."/>
            <person name="Rogers M.F."/>
            <person name="Perelman P.L."/>
            <person name="Proskuryakova A.A."/>
            <person name="Serdyukova N.A."/>
            <person name="Johnson W.E."/>
            <person name="Horin P."/>
            <person name="Corander J."/>
            <person name="Murphy D."/>
            <person name="Burger P.A."/>
        </authorList>
    </citation>
    <scope>NUCLEOTIDE SEQUENCE [LARGE SCALE GENOMIC DNA]</scope>
    <source>
        <strain evidence="2">Drom800</strain>
        <tissue evidence="2">Blood</tissue>
    </source>
</reference>
<dbReference type="PANTHER" id="PTHR46523:SF1">
    <property type="entry name" value="DCTP PYROPHOSPHATASE 1"/>
    <property type="match status" value="1"/>
</dbReference>
<dbReference type="Gene3D" id="1.10.287.1080">
    <property type="entry name" value="MazG-like"/>
    <property type="match status" value="1"/>
</dbReference>
<evidence type="ECO:0000256" key="1">
    <source>
        <dbReference type="SAM" id="MobiDB-lite"/>
    </source>
</evidence>
<dbReference type="InterPro" id="IPR052555">
    <property type="entry name" value="dCTP_Pyrophosphatase"/>
</dbReference>
<comment type="caution">
    <text evidence="2">The sequence shown here is derived from an EMBL/GenBank/DDBJ whole genome shotgun (WGS) entry which is preliminary data.</text>
</comment>
<dbReference type="AlphaFoldDB" id="A0A5N4DVP6"/>